<organism evidence="1 2">
    <name type="scientific">Oleoguttula mirabilis</name>
    <dbReference type="NCBI Taxonomy" id="1507867"/>
    <lineage>
        <taxon>Eukaryota</taxon>
        <taxon>Fungi</taxon>
        <taxon>Dikarya</taxon>
        <taxon>Ascomycota</taxon>
        <taxon>Pezizomycotina</taxon>
        <taxon>Dothideomycetes</taxon>
        <taxon>Dothideomycetidae</taxon>
        <taxon>Mycosphaerellales</taxon>
        <taxon>Teratosphaeriaceae</taxon>
        <taxon>Oleoguttula</taxon>
    </lineage>
</organism>
<keyword evidence="2" id="KW-1185">Reference proteome</keyword>
<sequence length="212" mass="24239">MAPLTRPEVKVFRFLDLPPELRDEIYSCVFEDHARSDINLLDVRKALPDRTITLLSHQVRAESAGLYRQACGDFWQEHNFFIPIELRAATLDPDRHLGHLDLLSSARRLGGARLGSLRFKVCPLFKSRDASHNDSCDCMSEDGDAISYDVTIDDSRAVVWRREGVKCDHLQDMTHNMGLSFLDGREKQCLDIVSCVQVVCNYMDRVAWLWGI</sequence>
<gene>
    <name evidence="1" type="ORF">LTR36_004718</name>
</gene>
<dbReference type="AlphaFoldDB" id="A0AAV9JFI2"/>
<accession>A0AAV9JFI2</accession>
<proteinExistence type="predicted"/>
<dbReference type="Proteomes" id="UP001324427">
    <property type="component" value="Unassembled WGS sequence"/>
</dbReference>
<protein>
    <submittedName>
        <fullName evidence="1">Uncharacterized protein</fullName>
    </submittedName>
</protein>
<comment type="caution">
    <text evidence="1">The sequence shown here is derived from an EMBL/GenBank/DDBJ whole genome shotgun (WGS) entry which is preliminary data.</text>
</comment>
<dbReference type="EMBL" id="JAVFHQ010000028">
    <property type="protein sequence ID" value="KAK4543944.1"/>
    <property type="molecule type" value="Genomic_DNA"/>
</dbReference>
<name>A0AAV9JFI2_9PEZI</name>
<evidence type="ECO:0000313" key="2">
    <source>
        <dbReference type="Proteomes" id="UP001324427"/>
    </source>
</evidence>
<evidence type="ECO:0000313" key="1">
    <source>
        <dbReference type="EMBL" id="KAK4543944.1"/>
    </source>
</evidence>
<reference evidence="1 2" key="1">
    <citation type="submission" date="2021-11" db="EMBL/GenBank/DDBJ databases">
        <title>Black yeast isolated from Biological Soil Crust.</title>
        <authorList>
            <person name="Kurbessoian T."/>
        </authorList>
    </citation>
    <scope>NUCLEOTIDE SEQUENCE [LARGE SCALE GENOMIC DNA]</scope>
    <source>
        <strain evidence="1 2">CCFEE 5522</strain>
    </source>
</reference>